<keyword evidence="2" id="KW-0378">Hydrolase</keyword>
<dbReference type="PANTHER" id="PTHR46310:SF7">
    <property type="entry name" value="AMIDASE 1"/>
    <property type="match status" value="1"/>
</dbReference>
<evidence type="ECO:0000259" key="1">
    <source>
        <dbReference type="Pfam" id="PF01425"/>
    </source>
</evidence>
<dbReference type="InterPro" id="IPR023631">
    <property type="entry name" value="Amidase_dom"/>
</dbReference>
<accession>A0ABS0BXL8</accession>
<protein>
    <submittedName>
        <fullName evidence="2">Amidase</fullName>
        <ecNumber evidence="2">3.5.1.4</ecNumber>
    </submittedName>
</protein>
<feature type="domain" description="Amidase" evidence="1">
    <location>
        <begin position="17"/>
        <end position="189"/>
    </location>
</feature>
<dbReference type="PANTHER" id="PTHR46310">
    <property type="entry name" value="AMIDASE 1"/>
    <property type="match status" value="1"/>
</dbReference>
<dbReference type="NCBIfam" id="NF006169">
    <property type="entry name" value="PRK08310.1"/>
    <property type="match status" value="1"/>
</dbReference>
<evidence type="ECO:0000313" key="3">
    <source>
        <dbReference type="Proteomes" id="UP001193680"/>
    </source>
</evidence>
<reference evidence="2 3" key="2">
    <citation type="submission" date="2020-11" db="EMBL/GenBank/DDBJ databases">
        <title>Sulfur oxidizing isolate from Hospital Hole Sinkhole.</title>
        <authorList>
            <person name="Scott K.M."/>
        </authorList>
    </citation>
    <scope>NUCLEOTIDE SEQUENCE [LARGE SCALE GENOMIC DNA]</scope>
    <source>
        <strain evidence="2 3">HH1</strain>
    </source>
</reference>
<reference evidence="2 3" key="1">
    <citation type="submission" date="2020-06" db="EMBL/GenBank/DDBJ databases">
        <authorList>
            <person name="Scott K."/>
        </authorList>
    </citation>
    <scope>NUCLEOTIDE SEQUENCE [LARGE SCALE GENOMIC DNA]</scope>
    <source>
        <strain evidence="2 3">HH1</strain>
    </source>
</reference>
<dbReference type="GO" id="GO:0004040">
    <property type="term" value="F:amidase activity"/>
    <property type="evidence" value="ECO:0007669"/>
    <property type="project" value="UniProtKB-EC"/>
</dbReference>
<dbReference type="InterPro" id="IPR036928">
    <property type="entry name" value="AS_sf"/>
</dbReference>
<comment type="caution">
    <text evidence="2">The sequence shown here is derived from an EMBL/GenBank/DDBJ whole genome shotgun (WGS) entry which is preliminary data.</text>
</comment>
<dbReference type="Pfam" id="PF01425">
    <property type="entry name" value="Amidase"/>
    <property type="match status" value="1"/>
</dbReference>
<organism evidence="2 3">
    <name type="scientific">Thiomicrorhabdus heinhorstiae</name>
    <dbReference type="NCBI Taxonomy" id="2748010"/>
    <lineage>
        <taxon>Bacteria</taxon>
        <taxon>Pseudomonadati</taxon>
        <taxon>Pseudomonadota</taxon>
        <taxon>Gammaproteobacteria</taxon>
        <taxon>Thiotrichales</taxon>
        <taxon>Piscirickettsiaceae</taxon>
        <taxon>Thiomicrorhabdus</taxon>
    </lineage>
</organism>
<name>A0ABS0BXL8_9GAMM</name>
<keyword evidence="3" id="KW-1185">Reference proteome</keyword>
<dbReference type="Gene3D" id="3.90.1300.10">
    <property type="entry name" value="Amidase signature (AS) domain"/>
    <property type="match status" value="1"/>
</dbReference>
<dbReference type="SUPFAM" id="SSF75304">
    <property type="entry name" value="Amidase signature (AS) enzymes"/>
    <property type="match status" value="1"/>
</dbReference>
<evidence type="ECO:0000313" key="2">
    <source>
        <dbReference type="EMBL" id="MBF6058510.1"/>
    </source>
</evidence>
<dbReference type="Proteomes" id="UP001193680">
    <property type="component" value="Unassembled WGS sequence"/>
</dbReference>
<dbReference type="InterPro" id="IPR020556">
    <property type="entry name" value="Amidase_CS"/>
</dbReference>
<gene>
    <name evidence="2" type="ORF">H8792_009160</name>
</gene>
<sequence>MSNSAEHGWIIKIDGENNAAGPLSGLRLAVKDLFDIAGYPTGAGNPCWLQTHAPATQTASVVQKLIDAGAQLAGKTITDELAYSLNGVNVHYGTPLNHADPTRLPGGSSSGSAAAVAWQEADIGLGTDTGGSVRVPASYNGLFGLRPTHGVIEMDHCVPLAPRFDTAGWLCRDLQTLQTTAQVLFKNTEVEQAPAIDKLLIFKPTVGGKVLLNETARDWIAQRTELFTEVVEVELEEAFLTLLSSTYRSLQGAQAAQVHGDWLDSVENPQFSADIGERFEWCRTIDQAEISAAEGQLQQVLQQLGEWFKDETWVAIMPTTPGAAPRLDEDAEALGAYRNRLMGITALAGLSRRPQLHLPVLQDQGAPWGLSLVGGRFADLQLIELAKRMV</sequence>
<proteinExistence type="predicted"/>
<dbReference type="EC" id="3.5.1.4" evidence="2"/>
<dbReference type="EMBL" id="JACBGI020000019">
    <property type="protein sequence ID" value="MBF6058510.1"/>
    <property type="molecule type" value="Genomic_DNA"/>
</dbReference>
<dbReference type="PROSITE" id="PS00571">
    <property type="entry name" value="AMIDASES"/>
    <property type="match status" value="1"/>
</dbReference>
<dbReference type="RefSeq" id="WP_185978655.1">
    <property type="nucleotide sequence ID" value="NZ_JACBGI020000019.1"/>
</dbReference>